<evidence type="ECO:0000313" key="13">
    <source>
        <dbReference type="EMBL" id="KKW93587.1"/>
    </source>
</evidence>
<feature type="domain" description="Aminoacyl-transfer RNA synthetases class-II family profile" evidence="12">
    <location>
        <begin position="31"/>
        <end position="336"/>
    </location>
</feature>
<dbReference type="GO" id="GO:0005524">
    <property type="term" value="F:ATP binding"/>
    <property type="evidence" value="ECO:0007669"/>
    <property type="project" value="UniProtKB-UniRule"/>
</dbReference>
<organism evidence="13 14">
    <name type="scientific">Sphingobium chungbukense</name>
    <dbReference type="NCBI Taxonomy" id="56193"/>
    <lineage>
        <taxon>Bacteria</taxon>
        <taxon>Pseudomonadati</taxon>
        <taxon>Pseudomonadota</taxon>
        <taxon>Alphaproteobacteria</taxon>
        <taxon>Sphingomonadales</taxon>
        <taxon>Sphingomonadaceae</taxon>
        <taxon>Sphingobium</taxon>
    </lineage>
</organism>
<dbReference type="PANTHER" id="PTHR43707:SF1">
    <property type="entry name" value="HISTIDINE--TRNA LIGASE, MITOCHONDRIAL-RELATED"/>
    <property type="match status" value="1"/>
</dbReference>
<keyword evidence="8 10" id="KW-0030">Aminoacyl-tRNA synthetase</keyword>
<gene>
    <name evidence="10" type="primary">hisS</name>
    <name evidence="13" type="ORF">YP76_02615</name>
</gene>
<evidence type="ECO:0000256" key="2">
    <source>
        <dbReference type="ARBA" id="ARBA00011738"/>
    </source>
</evidence>
<feature type="binding site" evidence="11">
    <location>
        <position position="265"/>
    </location>
    <ligand>
        <name>L-histidine</name>
        <dbReference type="ChEBI" id="CHEBI:57595"/>
    </ligand>
</feature>
<reference evidence="13 14" key="1">
    <citation type="submission" date="2015-04" db="EMBL/GenBank/DDBJ databases">
        <title>Genome sequence of aromatic hydrocarbons-degrading Sphingobium chungbukense DJ77.</title>
        <authorList>
            <person name="Kim Y.-C."/>
            <person name="Chae J.-C."/>
        </authorList>
    </citation>
    <scope>NUCLEOTIDE SEQUENCE [LARGE SCALE GENOMIC DNA]</scope>
    <source>
        <strain evidence="13 14">DJ77</strain>
    </source>
</reference>
<comment type="subunit">
    <text evidence="2 10">Homodimer.</text>
</comment>
<name>A0A0M3ATR2_9SPHN</name>
<evidence type="ECO:0000256" key="1">
    <source>
        <dbReference type="ARBA" id="ARBA00008226"/>
    </source>
</evidence>
<dbReference type="InterPro" id="IPR033656">
    <property type="entry name" value="HisRS_anticodon"/>
</dbReference>
<comment type="subcellular location">
    <subcellularLocation>
        <location evidence="10">Cytoplasm</location>
    </subcellularLocation>
</comment>
<dbReference type="EMBL" id="LBIC01000001">
    <property type="protein sequence ID" value="KKW93587.1"/>
    <property type="molecule type" value="Genomic_DNA"/>
</dbReference>
<evidence type="ECO:0000313" key="14">
    <source>
        <dbReference type="Proteomes" id="UP000033874"/>
    </source>
</evidence>
<evidence type="ECO:0000256" key="9">
    <source>
        <dbReference type="ARBA" id="ARBA00047639"/>
    </source>
</evidence>
<dbReference type="InterPro" id="IPR045864">
    <property type="entry name" value="aa-tRNA-synth_II/BPL/LPL"/>
</dbReference>
<dbReference type="AlphaFoldDB" id="A0A0M3ATR2"/>
<dbReference type="EC" id="6.1.1.21" evidence="10"/>
<keyword evidence="7 10" id="KW-0648">Protein biosynthesis</keyword>
<evidence type="ECO:0000256" key="8">
    <source>
        <dbReference type="ARBA" id="ARBA00023146"/>
    </source>
</evidence>
<evidence type="ECO:0000256" key="7">
    <source>
        <dbReference type="ARBA" id="ARBA00022917"/>
    </source>
</evidence>
<evidence type="ECO:0000256" key="3">
    <source>
        <dbReference type="ARBA" id="ARBA00022490"/>
    </source>
</evidence>
<dbReference type="Gene3D" id="3.30.930.10">
    <property type="entry name" value="Bira Bifunctional Protein, Domain 2"/>
    <property type="match status" value="1"/>
</dbReference>
<dbReference type="InterPro" id="IPR041715">
    <property type="entry name" value="HisRS-like_core"/>
</dbReference>
<dbReference type="SUPFAM" id="SSF52954">
    <property type="entry name" value="Class II aaRS ABD-related"/>
    <property type="match status" value="1"/>
</dbReference>
<dbReference type="NCBIfam" id="TIGR00442">
    <property type="entry name" value="hisS"/>
    <property type="match status" value="1"/>
</dbReference>
<dbReference type="GO" id="GO:0005737">
    <property type="term" value="C:cytoplasm"/>
    <property type="evidence" value="ECO:0007669"/>
    <property type="project" value="UniProtKB-SubCell"/>
</dbReference>
<dbReference type="SUPFAM" id="SSF55681">
    <property type="entry name" value="Class II aaRS and biotin synthetases"/>
    <property type="match status" value="1"/>
</dbReference>
<accession>A0A0M3ATR2</accession>
<comment type="catalytic activity">
    <reaction evidence="9 10">
        <text>tRNA(His) + L-histidine + ATP = L-histidyl-tRNA(His) + AMP + diphosphate + H(+)</text>
        <dbReference type="Rhea" id="RHEA:17313"/>
        <dbReference type="Rhea" id="RHEA-COMP:9665"/>
        <dbReference type="Rhea" id="RHEA-COMP:9689"/>
        <dbReference type="ChEBI" id="CHEBI:15378"/>
        <dbReference type="ChEBI" id="CHEBI:30616"/>
        <dbReference type="ChEBI" id="CHEBI:33019"/>
        <dbReference type="ChEBI" id="CHEBI:57595"/>
        <dbReference type="ChEBI" id="CHEBI:78442"/>
        <dbReference type="ChEBI" id="CHEBI:78527"/>
        <dbReference type="ChEBI" id="CHEBI:456215"/>
        <dbReference type="EC" id="6.1.1.21"/>
    </reaction>
</comment>
<dbReference type="InterPro" id="IPR015807">
    <property type="entry name" value="His-tRNA-ligase"/>
</dbReference>
<dbReference type="InterPro" id="IPR036621">
    <property type="entry name" value="Anticodon-bd_dom_sf"/>
</dbReference>
<dbReference type="InterPro" id="IPR004516">
    <property type="entry name" value="HisRS/HisZ"/>
</dbReference>
<evidence type="ECO:0000259" key="12">
    <source>
        <dbReference type="PROSITE" id="PS50862"/>
    </source>
</evidence>
<dbReference type="Pfam" id="PF13393">
    <property type="entry name" value="tRNA-synt_His"/>
    <property type="match status" value="1"/>
</dbReference>
<evidence type="ECO:0000256" key="5">
    <source>
        <dbReference type="ARBA" id="ARBA00022741"/>
    </source>
</evidence>
<comment type="similarity">
    <text evidence="1 10">Belongs to the class-II aminoacyl-tRNA synthetase family.</text>
</comment>
<dbReference type="Proteomes" id="UP000033874">
    <property type="component" value="Unassembled WGS sequence"/>
</dbReference>
<dbReference type="PIRSF" id="PIRSF001549">
    <property type="entry name" value="His-tRNA_synth"/>
    <property type="match status" value="1"/>
</dbReference>
<dbReference type="STRING" id="56193.YP76_02615"/>
<dbReference type="Gene3D" id="3.40.50.800">
    <property type="entry name" value="Anticodon-binding domain"/>
    <property type="match status" value="1"/>
</dbReference>
<evidence type="ECO:0000256" key="6">
    <source>
        <dbReference type="ARBA" id="ARBA00022840"/>
    </source>
</evidence>
<feature type="binding site" evidence="11">
    <location>
        <position position="137"/>
    </location>
    <ligand>
        <name>L-histidine</name>
        <dbReference type="ChEBI" id="CHEBI:57595"/>
    </ligand>
</feature>
<dbReference type="InterPro" id="IPR006195">
    <property type="entry name" value="aa-tRNA-synth_II"/>
</dbReference>
<dbReference type="GO" id="GO:0006427">
    <property type="term" value="P:histidyl-tRNA aminoacylation"/>
    <property type="evidence" value="ECO:0007669"/>
    <property type="project" value="UniProtKB-UniRule"/>
</dbReference>
<evidence type="ECO:0000256" key="4">
    <source>
        <dbReference type="ARBA" id="ARBA00022598"/>
    </source>
</evidence>
<dbReference type="PROSITE" id="PS50862">
    <property type="entry name" value="AA_TRNA_LIGASE_II"/>
    <property type="match status" value="1"/>
</dbReference>
<feature type="binding site" evidence="11">
    <location>
        <position position="119"/>
    </location>
    <ligand>
        <name>L-histidine</name>
        <dbReference type="ChEBI" id="CHEBI:57595"/>
    </ligand>
</feature>
<proteinExistence type="inferred from homology"/>
<keyword evidence="6 10" id="KW-0067">ATP-binding</keyword>
<dbReference type="PANTHER" id="PTHR43707">
    <property type="entry name" value="HISTIDYL-TRNA SYNTHETASE"/>
    <property type="match status" value="1"/>
</dbReference>
<keyword evidence="5 10" id="KW-0547">Nucleotide-binding</keyword>
<sequence length="420" mass="45909">MAKIETPRPVRGTQDMLGGTSEAFQERFAHVVATFDRVRKLYGFQRVEVPVFESTAVFARSLGESTDVVSKEMYTFEDRGGDSITLRPEFTAGISRAYITEGWQQYAPLKVATHGPLFRYERPQKGRFRQFHQLDAEIIGAGEPGADVELLVLADQLLRELGVSEGVTLNLNTLGDGPSRDAWRAALIAHFEAHRDQLSEESLDRLQRNPLRILDSKDPRDRPVADSAPDIDAYLTDEARTFFEKVTAGLDAAGVAWERNARLVRGLDYYRHTAFEFITDRLGAQGTVVGGGRYDGLIENLGGPSTPAVGWAAGIERLAMLIDMPVIECPTVAVIPMGEAAETRATGIIADLRRAGVACDMGYRGNMKKRMQRANASGAAWAVILGDDELARGEAAIRDLGTGEQEAVSLDALIGKLTAL</sequence>
<evidence type="ECO:0000256" key="11">
    <source>
        <dbReference type="PIRSR" id="PIRSR001549-1"/>
    </source>
</evidence>
<dbReference type="GO" id="GO:0004821">
    <property type="term" value="F:histidine-tRNA ligase activity"/>
    <property type="evidence" value="ECO:0007669"/>
    <property type="project" value="UniProtKB-UniRule"/>
</dbReference>
<keyword evidence="4 10" id="KW-0436">Ligase</keyword>
<comment type="caution">
    <text evidence="13">The sequence shown here is derived from an EMBL/GenBank/DDBJ whole genome shotgun (WGS) entry which is preliminary data.</text>
</comment>
<evidence type="ECO:0000256" key="10">
    <source>
        <dbReference type="HAMAP-Rule" id="MF_00127"/>
    </source>
</evidence>
<dbReference type="RefSeq" id="WP_046762031.1">
    <property type="nucleotide sequence ID" value="NZ_LBIC01000001.1"/>
</dbReference>
<dbReference type="PATRIC" id="fig|56193.3.peg.535"/>
<feature type="binding site" evidence="11">
    <location>
        <position position="133"/>
    </location>
    <ligand>
        <name>L-histidine</name>
        <dbReference type="ChEBI" id="CHEBI:57595"/>
    </ligand>
</feature>
<dbReference type="Pfam" id="PF03129">
    <property type="entry name" value="HGTP_anticodon"/>
    <property type="match status" value="1"/>
</dbReference>
<keyword evidence="14" id="KW-1185">Reference proteome</keyword>
<keyword evidence="3 10" id="KW-0963">Cytoplasm</keyword>
<dbReference type="HAMAP" id="MF_00127">
    <property type="entry name" value="His_tRNA_synth"/>
    <property type="match status" value="1"/>
</dbReference>
<feature type="binding site" evidence="11">
    <location>
        <begin position="269"/>
        <end position="270"/>
    </location>
    <ligand>
        <name>L-histidine</name>
        <dbReference type="ChEBI" id="CHEBI:57595"/>
    </ligand>
</feature>
<dbReference type="CDD" id="cd00859">
    <property type="entry name" value="HisRS_anticodon"/>
    <property type="match status" value="1"/>
</dbReference>
<dbReference type="InterPro" id="IPR004154">
    <property type="entry name" value="Anticodon-bd"/>
</dbReference>
<feature type="binding site" evidence="11">
    <location>
        <begin position="89"/>
        <end position="91"/>
    </location>
    <ligand>
        <name>L-histidine</name>
        <dbReference type="ChEBI" id="CHEBI:57595"/>
    </ligand>
</feature>
<dbReference type="CDD" id="cd00773">
    <property type="entry name" value="HisRS-like_core"/>
    <property type="match status" value="1"/>
</dbReference>
<protein>
    <recommendedName>
        <fullName evidence="10">Histidine--tRNA ligase</fullName>
        <ecNumber evidence="10">6.1.1.21</ecNumber>
    </recommendedName>
    <alternativeName>
        <fullName evidence="10">Histidyl-tRNA synthetase</fullName>
        <shortName evidence="10">HisRS</shortName>
    </alternativeName>
</protein>